<evidence type="ECO:0000256" key="1">
    <source>
        <dbReference type="SAM" id="MobiDB-lite"/>
    </source>
</evidence>
<gene>
    <name evidence="2" type="ORF">ACFYNQ_50180</name>
</gene>
<evidence type="ECO:0000313" key="2">
    <source>
        <dbReference type="EMBL" id="MFE9606696.1"/>
    </source>
</evidence>
<dbReference type="EMBL" id="JBIAHM010000032">
    <property type="protein sequence ID" value="MFE9606696.1"/>
    <property type="molecule type" value="Genomic_DNA"/>
</dbReference>
<comment type="caution">
    <text evidence="2">The sequence shown here is derived from an EMBL/GenBank/DDBJ whole genome shotgun (WGS) entry which is preliminary data.</text>
</comment>
<reference evidence="2 3" key="1">
    <citation type="submission" date="2024-10" db="EMBL/GenBank/DDBJ databases">
        <title>The Natural Products Discovery Center: Release of the First 8490 Sequenced Strains for Exploring Actinobacteria Biosynthetic Diversity.</title>
        <authorList>
            <person name="Kalkreuter E."/>
            <person name="Kautsar S.A."/>
            <person name="Yang D."/>
            <person name="Bader C.D."/>
            <person name="Teijaro C.N."/>
            <person name="Fluegel L."/>
            <person name="Davis C.M."/>
            <person name="Simpson J.R."/>
            <person name="Lauterbach L."/>
            <person name="Steele A.D."/>
            <person name="Gui C."/>
            <person name="Meng S."/>
            <person name="Li G."/>
            <person name="Viehrig K."/>
            <person name="Ye F."/>
            <person name="Su P."/>
            <person name="Kiefer A.F."/>
            <person name="Nichols A."/>
            <person name="Cepeda A.J."/>
            <person name="Yan W."/>
            <person name="Fan B."/>
            <person name="Jiang Y."/>
            <person name="Adhikari A."/>
            <person name="Zheng C.-J."/>
            <person name="Schuster L."/>
            <person name="Cowan T.M."/>
            <person name="Smanski M.J."/>
            <person name="Chevrette M.G."/>
            <person name="De Carvalho L.P.S."/>
            <person name="Shen B."/>
        </authorList>
    </citation>
    <scope>NUCLEOTIDE SEQUENCE [LARGE SCALE GENOMIC DNA]</scope>
    <source>
        <strain evidence="2 3">NPDC006488</strain>
    </source>
</reference>
<evidence type="ECO:0000313" key="3">
    <source>
        <dbReference type="Proteomes" id="UP001601303"/>
    </source>
</evidence>
<dbReference type="Proteomes" id="UP001601303">
    <property type="component" value="Unassembled WGS sequence"/>
</dbReference>
<feature type="region of interest" description="Disordered" evidence="1">
    <location>
        <begin position="1"/>
        <end position="26"/>
    </location>
</feature>
<organism evidence="2 3">
    <name type="scientific">Streptomyces hokutonensis</name>
    <dbReference type="NCBI Taxonomy" id="1306990"/>
    <lineage>
        <taxon>Bacteria</taxon>
        <taxon>Bacillati</taxon>
        <taxon>Actinomycetota</taxon>
        <taxon>Actinomycetes</taxon>
        <taxon>Kitasatosporales</taxon>
        <taxon>Streptomycetaceae</taxon>
        <taxon>Streptomyces</taxon>
    </lineage>
</organism>
<proteinExistence type="predicted"/>
<dbReference type="RefSeq" id="WP_388115393.1">
    <property type="nucleotide sequence ID" value="NZ_JBIAHM010000032.1"/>
</dbReference>
<name>A0ABW6MKW0_9ACTN</name>
<protein>
    <submittedName>
        <fullName evidence="2">Uncharacterized protein</fullName>
    </submittedName>
</protein>
<accession>A0ABW6MKW0</accession>
<sequence length="165" mass="17564">MPHSTHHTNLQQRHSHPSDPSGLSHLPSAAADLVLLGDLTGRYATGSYSRLASDGPSLVLRTDRQGAPEHGHRITAAIACHVARTGGTVDHLTQLLLHPDHEGGRHARNIALRSGQSRALEIVRPGACLGVTSPLSVKLLSCRALASIFRHRPLTELADPFAVCA</sequence>
<keyword evidence="3" id="KW-1185">Reference proteome</keyword>